<sequence>MSPRLLVKLLVRISLVLAFFSLLRWLFLNGAGLLSIPTIAMGIVLAAVILPMPLIEAASVFKRWWRERLWAGESGRWHAFHGVPVAVRHLDGVAWVRCSDVAKVWGSPLPPDQPARQGLPGERGDFARASLVRRALLQIEPMPEPRRAAFLQWLAGL</sequence>
<accession>A0ABY6ATX8</accession>
<evidence type="ECO:0000313" key="3">
    <source>
        <dbReference type="Proteomes" id="UP001064933"/>
    </source>
</evidence>
<keyword evidence="1" id="KW-0812">Transmembrane</keyword>
<organism evidence="2 3">
    <name type="scientific">Roseateles amylovorans</name>
    <dbReference type="NCBI Taxonomy" id="2978473"/>
    <lineage>
        <taxon>Bacteria</taxon>
        <taxon>Pseudomonadati</taxon>
        <taxon>Pseudomonadota</taxon>
        <taxon>Betaproteobacteria</taxon>
        <taxon>Burkholderiales</taxon>
        <taxon>Sphaerotilaceae</taxon>
        <taxon>Roseateles</taxon>
    </lineage>
</organism>
<keyword evidence="1" id="KW-0472">Membrane</keyword>
<dbReference type="RefSeq" id="WP_261756411.1">
    <property type="nucleotide sequence ID" value="NZ_CP104562.2"/>
</dbReference>
<gene>
    <name evidence="2" type="ORF">N4261_16730</name>
</gene>
<dbReference type="EMBL" id="CP104562">
    <property type="protein sequence ID" value="UXH76676.1"/>
    <property type="molecule type" value="Genomic_DNA"/>
</dbReference>
<name>A0ABY6ATX8_9BURK</name>
<proteinExistence type="predicted"/>
<dbReference type="Proteomes" id="UP001064933">
    <property type="component" value="Chromosome"/>
</dbReference>
<evidence type="ECO:0008006" key="4">
    <source>
        <dbReference type="Google" id="ProtNLM"/>
    </source>
</evidence>
<evidence type="ECO:0000313" key="2">
    <source>
        <dbReference type="EMBL" id="UXH76676.1"/>
    </source>
</evidence>
<keyword evidence="3" id="KW-1185">Reference proteome</keyword>
<feature type="transmembrane region" description="Helical" evidence="1">
    <location>
        <begin position="39"/>
        <end position="61"/>
    </location>
</feature>
<evidence type="ECO:0000256" key="1">
    <source>
        <dbReference type="SAM" id="Phobius"/>
    </source>
</evidence>
<keyword evidence="1" id="KW-1133">Transmembrane helix</keyword>
<reference evidence="2" key="1">
    <citation type="submission" date="2022-10" db="EMBL/GenBank/DDBJ databases">
        <title>Characterization and whole genome sequencing of a new Roseateles species, isolated from fresh water.</title>
        <authorList>
            <person name="Guliayeva D.Y."/>
            <person name="Akhremchuk A.E."/>
            <person name="Sikolenko M.A."/>
            <person name="Valentovich L.N."/>
            <person name="Sidarenka A.V."/>
        </authorList>
    </citation>
    <scope>NUCLEOTIDE SEQUENCE</scope>
    <source>
        <strain evidence="2">BIM B-1768</strain>
    </source>
</reference>
<protein>
    <recommendedName>
        <fullName evidence="4">Toxin CptA</fullName>
    </recommendedName>
</protein>
<feature type="transmembrane region" description="Helical" evidence="1">
    <location>
        <begin position="9"/>
        <end position="27"/>
    </location>
</feature>